<dbReference type="InterPro" id="IPR046357">
    <property type="entry name" value="PPIase_dom_sf"/>
</dbReference>
<organism evidence="9">
    <name type="scientific">hydrocarbon metagenome</name>
    <dbReference type="NCBI Taxonomy" id="938273"/>
    <lineage>
        <taxon>unclassified sequences</taxon>
        <taxon>metagenomes</taxon>
        <taxon>ecological metagenomes</taxon>
    </lineage>
</organism>
<dbReference type="HAMAP" id="MF_00303">
    <property type="entry name" value="Trigger_factor_Tig"/>
    <property type="match status" value="1"/>
</dbReference>
<dbReference type="SUPFAM" id="SSF109998">
    <property type="entry name" value="Triger factor/SurA peptide-binding domain-like"/>
    <property type="match status" value="1"/>
</dbReference>
<dbReference type="FunFam" id="3.10.50.40:FF:000001">
    <property type="entry name" value="Trigger factor"/>
    <property type="match status" value="1"/>
</dbReference>
<evidence type="ECO:0000256" key="7">
    <source>
        <dbReference type="SAM" id="MobiDB-lite"/>
    </source>
</evidence>
<comment type="similarity">
    <text evidence="2">Belongs to the FKBP-type PPIase family. Tig subfamily.</text>
</comment>
<dbReference type="NCBIfam" id="TIGR00115">
    <property type="entry name" value="tig"/>
    <property type="match status" value="1"/>
</dbReference>
<dbReference type="GO" id="GO:0051301">
    <property type="term" value="P:cell division"/>
    <property type="evidence" value="ECO:0007669"/>
    <property type="project" value="UniProtKB-KW"/>
</dbReference>
<dbReference type="PANTHER" id="PTHR30560">
    <property type="entry name" value="TRIGGER FACTOR CHAPERONE AND PEPTIDYL-PROLYL CIS/TRANS ISOMERASE"/>
    <property type="match status" value="1"/>
</dbReference>
<comment type="catalytic activity">
    <reaction evidence="1">
        <text>[protein]-peptidylproline (omega=180) = [protein]-peptidylproline (omega=0)</text>
        <dbReference type="Rhea" id="RHEA:16237"/>
        <dbReference type="Rhea" id="RHEA-COMP:10747"/>
        <dbReference type="Rhea" id="RHEA-COMP:10748"/>
        <dbReference type="ChEBI" id="CHEBI:83833"/>
        <dbReference type="ChEBI" id="CHEBI:83834"/>
        <dbReference type="EC" id="5.2.1.8"/>
    </reaction>
</comment>
<evidence type="ECO:0000256" key="4">
    <source>
        <dbReference type="ARBA" id="ARBA00023110"/>
    </source>
</evidence>
<dbReference type="GO" id="GO:0015031">
    <property type="term" value="P:protein transport"/>
    <property type="evidence" value="ECO:0007669"/>
    <property type="project" value="InterPro"/>
</dbReference>
<dbReference type="InterPro" id="IPR008881">
    <property type="entry name" value="Trigger_fac_ribosome-bd_bac"/>
</dbReference>
<evidence type="ECO:0000313" key="9">
    <source>
        <dbReference type="EMBL" id="KUG02925.1"/>
    </source>
</evidence>
<evidence type="ECO:0000259" key="8">
    <source>
        <dbReference type="PROSITE" id="PS50059"/>
    </source>
</evidence>
<evidence type="ECO:0000256" key="6">
    <source>
        <dbReference type="ARBA" id="ARBA00023235"/>
    </source>
</evidence>
<dbReference type="EC" id="5.2.1.8" evidence="3"/>
<dbReference type="GO" id="GO:0043022">
    <property type="term" value="F:ribosome binding"/>
    <property type="evidence" value="ECO:0007669"/>
    <property type="project" value="TreeGrafter"/>
</dbReference>
<keyword evidence="9" id="KW-0131">Cell cycle</keyword>
<evidence type="ECO:0000256" key="5">
    <source>
        <dbReference type="ARBA" id="ARBA00023186"/>
    </source>
</evidence>
<evidence type="ECO:0000256" key="1">
    <source>
        <dbReference type="ARBA" id="ARBA00000971"/>
    </source>
</evidence>
<feature type="domain" description="PPIase FKBP-type" evidence="8">
    <location>
        <begin position="164"/>
        <end position="246"/>
    </location>
</feature>
<protein>
    <recommendedName>
        <fullName evidence="3">peptidylprolyl isomerase</fullName>
        <ecNumber evidence="3">5.2.1.8</ecNumber>
    </recommendedName>
</protein>
<accession>A0A0W8E3A7</accession>
<dbReference type="EMBL" id="LNQE01001901">
    <property type="protein sequence ID" value="KUG02925.1"/>
    <property type="molecule type" value="Genomic_DNA"/>
</dbReference>
<dbReference type="Gene3D" id="1.10.3120.10">
    <property type="entry name" value="Trigger factor, C-terminal domain"/>
    <property type="match status" value="1"/>
</dbReference>
<proteinExistence type="inferred from homology"/>
<dbReference type="Gene3D" id="3.30.70.1050">
    <property type="entry name" value="Trigger factor ribosome-binding domain"/>
    <property type="match status" value="1"/>
</dbReference>
<keyword evidence="9" id="KW-0132">Cell division</keyword>
<dbReference type="GO" id="GO:0003755">
    <property type="term" value="F:peptidyl-prolyl cis-trans isomerase activity"/>
    <property type="evidence" value="ECO:0007669"/>
    <property type="project" value="UniProtKB-KW"/>
</dbReference>
<comment type="caution">
    <text evidence="9">The sequence shown here is derived from an EMBL/GenBank/DDBJ whole genome shotgun (WGS) entry which is preliminary data.</text>
</comment>
<sequence length="453" mass="50875">MNARVEKIDKGEAFLEIEVSADKLEEGMEHAYRTVVKQVTVPGFRKGKVPRQLLEAYYGKEVLFQDALEHVIPGIYDQAVNELELKVMGQPEFDFDIEALEEGKPFMVKAAVAVEPEVVMGEIEGIEIQVPDFVVSDEMVENRLNDMRSSYAQMVEKNEASELGDTVTINFEGFIDGVPFDGGKGEDYQLALGSNTFIPGFEEQLSGLKAGEQKDVQVSFPEDYQAEELAGQPAVFKVEVKSVQTKQMRELNDEFVQEVSECETVAELRDDIRKTLTEMGEANRRDTLRQAAVEKALEKCQVDLAESAIRSQAGVMTQQLEQRLMSQGIALEQYLTITNSSIEVLINSLMPEAEKQLKTNFVLEKLIDEKGIEINDEELDIYINDMAEKMGMEVEEVRKNIEGMIENIRYNLKMDKAVDYLVEHAVISTEVPAAVEADAGENENPTEETKAEE</sequence>
<dbReference type="InterPro" id="IPR036611">
    <property type="entry name" value="Trigger_fac_ribosome-bd_sf"/>
</dbReference>
<dbReference type="InterPro" id="IPR001179">
    <property type="entry name" value="PPIase_FKBP_dom"/>
</dbReference>
<dbReference type="SUPFAM" id="SSF54534">
    <property type="entry name" value="FKBP-like"/>
    <property type="match status" value="1"/>
</dbReference>
<evidence type="ECO:0000256" key="2">
    <source>
        <dbReference type="ARBA" id="ARBA00005464"/>
    </source>
</evidence>
<dbReference type="InterPro" id="IPR027304">
    <property type="entry name" value="Trigger_fact/SurA_dom_sf"/>
</dbReference>
<reference evidence="9" key="1">
    <citation type="journal article" date="2015" name="Proc. Natl. Acad. Sci. U.S.A.">
        <title>Networks of energetic and metabolic interactions define dynamics in microbial communities.</title>
        <authorList>
            <person name="Embree M."/>
            <person name="Liu J.K."/>
            <person name="Al-Bassam M.M."/>
            <person name="Zengler K."/>
        </authorList>
    </citation>
    <scope>NUCLEOTIDE SEQUENCE</scope>
</reference>
<keyword evidence="5" id="KW-0143">Chaperone</keyword>
<dbReference type="GO" id="GO:0043335">
    <property type="term" value="P:protein unfolding"/>
    <property type="evidence" value="ECO:0007669"/>
    <property type="project" value="TreeGrafter"/>
</dbReference>
<dbReference type="PROSITE" id="PS50059">
    <property type="entry name" value="FKBP_PPIASE"/>
    <property type="match status" value="1"/>
</dbReference>
<gene>
    <name evidence="9" type="ORF">ASZ90_019703</name>
</gene>
<dbReference type="AlphaFoldDB" id="A0A0W8E3A7"/>
<dbReference type="PANTHER" id="PTHR30560:SF3">
    <property type="entry name" value="TRIGGER FACTOR-LIKE PROTEIN TIG, CHLOROPLASTIC"/>
    <property type="match status" value="1"/>
</dbReference>
<feature type="region of interest" description="Disordered" evidence="7">
    <location>
        <begin position="434"/>
        <end position="453"/>
    </location>
</feature>
<keyword evidence="6 9" id="KW-0413">Isomerase</keyword>
<dbReference type="InterPro" id="IPR037041">
    <property type="entry name" value="Trigger_fac_C_sf"/>
</dbReference>
<evidence type="ECO:0000256" key="3">
    <source>
        <dbReference type="ARBA" id="ARBA00013194"/>
    </source>
</evidence>
<dbReference type="Pfam" id="PF05698">
    <property type="entry name" value="Trigger_C"/>
    <property type="match status" value="1"/>
</dbReference>
<dbReference type="GO" id="GO:0051083">
    <property type="term" value="P:'de novo' cotranslational protein folding"/>
    <property type="evidence" value="ECO:0007669"/>
    <property type="project" value="TreeGrafter"/>
</dbReference>
<dbReference type="SUPFAM" id="SSF102735">
    <property type="entry name" value="Trigger factor ribosome-binding domain"/>
    <property type="match status" value="1"/>
</dbReference>
<keyword evidence="4" id="KW-0697">Rotamase</keyword>
<dbReference type="PIRSF" id="PIRSF003095">
    <property type="entry name" value="Trigger_factor"/>
    <property type="match status" value="1"/>
</dbReference>
<name>A0A0W8E3A7_9ZZZZ</name>
<dbReference type="GO" id="GO:0044183">
    <property type="term" value="F:protein folding chaperone"/>
    <property type="evidence" value="ECO:0007669"/>
    <property type="project" value="TreeGrafter"/>
</dbReference>
<dbReference type="Pfam" id="PF00254">
    <property type="entry name" value="FKBP_C"/>
    <property type="match status" value="1"/>
</dbReference>
<dbReference type="InterPro" id="IPR005215">
    <property type="entry name" value="Trig_fac"/>
</dbReference>
<dbReference type="Gene3D" id="3.10.50.40">
    <property type="match status" value="1"/>
</dbReference>
<dbReference type="InterPro" id="IPR008880">
    <property type="entry name" value="Trigger_fac_C"/>
</dbReference>
<dbReference type="Pfam" id="PF05697">
    <property type="entry name" value="Trigger_N"/>
    <property type="match status" value="1"/>
</dbReference>